<feature type="region of interest" description="Disordered" evidence="1">
    <location>
        <begin position="303"/>
        <end position="324"/>
    </location>
</feature>
<dbReference type="Proteomes" id="UP001064489">
    <property type="component" value="Chromosome 1"/>
</dbReference>
<comment type="caution">
    <text evidence="2">The sequence shown here is derived from an EMBL/GenBank/DDBJ whole genome shotgun (WGS) entry which is preliminary data.</text>
</comment>
<dbReference type="InterPro" id="IPR004242">
    <property type="entry name" value="Transposase_21"/>
</dbReference>
<dbReference type="Pfam" id="PF02992">
    <property type="entry name" value="Transposase_21"/>
    <property type="match status" value="1"/>
</dbReference>
<reference evidence="2" key="1">
    <citation type="journal article" date="2022" name="Plant J.">
        <title>Strategies of tolerance reflected in two North American maple genomes.</title>
        <authorList>
            <person name="McEvoy S.L."/>
            <person name="Sezen U.U."/>
            <person name="Trouern-Trend A."/>
            <person name="McMahon S.M."/>
            <person name="Schaberg P.G."/>
            <person name="Yang J."/>
            <person name="Wegrzyn J.L."/>
            <person name="Swenson N.G."/>
        </authorList>
    </citation>
    <scope>NUCLEOTIDE SEQUENCE</scope>
    <source>
        <strain evidence="2">91603</strain>
    </source>
</reference>
<feature type="compositionally biased region" description="Acidic residues" evidence="1">
    <location>
        <begin position="310"/>
        <end position="324"/>
    </location>
</feature>
<evidence type="ECO:0008006" key="4">
    <source>
        <dbReference type="Google" id="ProtNLM"/>
    </source>
</evidence>
<accession>A0AAD5P4A5</accession>
<dbReference type="AlphaFoldDB" id="A0AAD5P4A5"/>
<organism evidence="2 3">
    <name type="scientific">Acer negundo</name>
    <name type="common">Box elder</name>
    <dbReference type="NCBI Taxonomy" id="4023"/>
    <lineage>
        <taxon>Eukaryota</taxon>
        <taxon>Viridiplantae</taxon>
        <taxon>Streptophyta</taxon>
        <taxon>Embryophyta</taxon>
        <taxon>Tracheophyta</taxon>
        <taxon>Spermatophyta</taxon>
        <taxon>Magnoliopsida</taxon>
        <taxon>eudicotyledons</taxon>
        <taxon>Gunneridae</taxon>
        <taxon>Pentapetalae</taxon>
        <taxon>rosids</taxon>
        <taxon>malvids</taxon>
        <taxon>Sapindales</taxon>
        <taxon>Sapindaceae</taxon>
        <taxon>Hippocastanoideae</taxon>
        <taxon>Acereae</taxon>
        <taxon>Acer</taxon>
    </lineage>
</organism>
<evidence type="ECO:0000313" key="2">
    <source>
        <dbReference type="EMBL" id="KAI9196721.1"/>
    </source>
</evidence>
<evidence type="ECO:0000313" key="3">
    <source>
        <dbReference type="Proteomes" id="UP001064489"/>
    </source>
</evidence>
<sequence>MICDGLDIRYFSNKWIYHGELDSTRTRLNNDQSAQVDDMHGMLHNAFGVVDGGGGGECDGVDLSSLDNDNSCGGDENYNGGDREILNDDARRFYNLLKDVEQELYPGYPRNVKLGLASDGFNPFGTISISHSTWPVVLMIYNLPPWMCMKQLNFIMSLLILRPSAPGNDIDVYLQPLIDELKELWDNGLKTFDASSNQNFNMRAALLWTISDFSAYANFSGWSTKEPFILASQGIQVFYVEDPVDTEWHAVVFTKPRDLYDMDEVANVGDLYVENESGNTENLQALMDNTYDVRDNLPRIMLDSPSNIMEEGDTEDQYGDETDN</sequence>
<keyword evidence="3" id="KW-1185">Reference proteome</keyword>
<gene>
    <name evidence="2" type="ORF">LWI28_026426</name>
</gene>
<dbReference type="EMBL" id="JAJSOW010000003">
    <property type="protein sequence ID" value="KAI9196721.1"/>
    <property type="molecule type" value="Genomic_DNA"/>
</dbReference>
<name>A0AAD5P4A5_ACENE</name>
<protein>
    <recommendedName>
        <fullName evidence="4">Transposase</fullName>
    </recommendedName>
</protein>
<reference evidence="2" key="2">
    <citation type="submission" date="2023-02" db="EMBL/GenBank/DDBJ databases">
        <authorList>
            <person name="Swenson N.G."/>
            <person name="Wegrzyn J.L."/>
            <person name="Mcevoy S.L."/>
        </authorList>
    </citation>
    <scope>NUCLEOTIDE SEQUENCE</scope>
    <source>
        <strain evidence="2">91603</strain>
        <tissue evidence="2">Leaf</tissue>
    </source>
</reference>
<evidence type="ECO:0000256" key="1">
    <source>
        <dbReference type="SAM" id="MobiDB-lite"/>
    </source>
</evidence>
<proteinExistence type="predicted"/>
<dbReference type="PANTHER" id="PTHR10775:SF158">
    <property type="entry name" value="TNP2-LIKE TRANSPOSON PROTEIN"/>
    <property type="match status" value="1"/>
</dbReference>
<dbReference type="PANTHER" id="PTHR10775">
    <property type="entry name" value="OS08G0208400 PROTEIN"/>
    <property type="match status" value="1"/>
</dbReference>